<dbReference type="EMBL" id="JAKCXM010000267">
    <property type="protein sequence ID" value="KAJ0397091.1"/>
    <property type="molecule type" value="Genomic_DNA"/>
</dbReference>
<keyword evidence="4" id="KW-1185">Reference proteome</keyword>
<keyword evidence="2" id="KW-1133">Transmembrane helix</keyword>
<evidence type="ECO:0000256" key="1">
    <source>
        <dbReference type="SAM" id="MobiDB-lite"/>
    </source>
</evidence>
<organism evidence="3 4">
    <name type="scientific">Pythium insidiosum</name>
    <name type="common">Pythiosis disease agent</name>
    <dbReference type="NCBI Taxonomy" id="114742"/>
    <lineage>
        <taxon>Eukaryota</taxon>
        <taxon>Sar</taxon>
        <taxon>Stramenopiles</taxon>
        <taxon>Oomycota</taxon>
        <taxon>Peronosporomycetes</taxon>
        <taxon>Pythiales</taxon>
        <taxon>Pythiaceae</taxon>
        <taxon>Pythium</taxon>
    </lineage>
</organism>
<gene>
    <name evidence="3" type="ORF">P43SY_007979</name>
</gene>
<feature type="compositionally biased region" description="Polar residues" evidence="1">
    <location>
        <begin position="700"/>
        <end position="713"/>
    </location>
</feature>
<feature type="region of interest" description="Disordered" evidence="1">
    <location>
        <begin position="700"/>
        <end position="719"/>
    </location>
</feature>
<evidence type="ECO:0008006" key="5">
    <source>
        <dbReference type="Google" id="ProtNLM"/>
    </source>
</evidence>
<accession>A0AAD5Q8J2</accession>
<dbReference type="Proteomes" id="UP001209570">
    <property type="component" value="Unassembled WGS sequence"/>
</dbReference>
<keyword evidence="2" id="KW-0812">Transmembrane</keyword>
<feature type="transmembrane region" description="Helical" evidence="2">
    <location>
        <begin position="413"/>
        <end position="432"/>
    </location>
</feature>
<evidence type="ECO:0000256" key="2">
    <source>
        <dbReference type="SAM" id="Phobius"/>
    </source>
</evidence>
<reference evidence="3" key="1">
    <citation type="submission" date="2021-12" db="EMBL/GenBank/DDBJ databases">
        <title>Prjna785345.</title>
        <authorList>
            <person name="Rujirawat T."/>
            <person name="Krajaejun T."/>
        </authorList>
    </citation>
    <scope>NUCLEOTIDE SEQUENCE</scope>
    <source>
        <strain evidence="3">Pi057C3</strain>
    </source>
</reference>
<feature type="transmembrane region" description="Helical" evidence="2">
    <location>
        <begin position="452"/>
        <end position="470"/>
    </location>
</feature>
<proteinExistence type="predicted"/>
<dbReference type="AlphaFoldDB" id="A0AAD5Q8J2"/>
<keyword evidence="2" id="KW-0472">Membrane</keyword>
<name>A0AAD5Q8J2_PYTIN</name>
<feature type="transmembrane region" description="Helical" evidence="2">
    <location>
        <begin position="601"/>
        <end position="621"/>
    </location>
</feature>
<comment type="caution">
    <text evidence="3">The sequence shown here is derived from an EMBL/GenBank/DDBJ whole genome shotgun (WGS) entry which is preliminary data.</text>
</comment>
<evidence type="ECO:0000313" key="4">
    <source>
        <dbReference type="Proteomes" id="UP001209570"/>
    </source>
</evidence>
<feature type="transmembrane region" description="Helical" evidence="2">
    <location>
        <begin position="497"/>
        <end position="517"/>
    </location>
</feature>
<evidence type="ECO:0000313" key="3">
    <source>
        <dbReference type="EMBL" id="KAJ0397091.1"/>
    </source>
</evidence>
<protein>
    <recommendedName>
        <fullName evidence="5">Transmembrane protein</fullName>
    </recommendedName>
</protein>
<feature type="transmembrane region" description="Helical" evidence="2">
    <location>
        <begin position="529"/>
        <end position="551"/>
    </location>
</feature>
<sequence>MCLLHGAVLANRPIARQPMPASIYFRGDRELVALRSLDSASSSRLPAMNRPSPSVVDLKSAGHAPLSRLAVQHARVAETLEGQPLSLARVLLSLVSYALLLTDTMRTGFAVRHLENFTPFETDTVLNFGPFAYPVSTTTFSTNSTTAQATATSSEAHVPFWPYKYDSTSIVMRALVQHLGVRGWPACVLYRERCDERSGVAPATVFAMLDALIDAVKRHKPAFKPSGRVGQLTIRTTSVWVDRLTDRVLPWLFLRVPQRTGRAIVFDVARDTRRQLCGRELPRPLFCRDLWTRLPHPTNGDAATRQRDPWYEMASRARTFQASGPTPSKTKITHAEALFLEGVDDFSRGGLLFQGHRNYEIVLLTRLRECSRAGVCETVAIDDFRFESGVVVAGVTHWANVLTVLRGVAQSYLWLRFLGLLLGAATAASPSLPRRQRWRMVLKTVCLVPSQVVVYGSALPIACYAVAHVLDALMMQEFMYGHLNTIQGLYQLKLTKILEIGAVALRSVWLVALGCHAASRLWRTRPGSLVGRVGGVPEFVITALASATVLAQMRVKSWRDSRVLSVTEVPRHAGHAALQASLATRGFTIWDHALVGAKIDAQFVVVAGLAIVALAATLATVRRLSRRRIPLRVHLLTHSDVPFSAGPLWSTNMLVVSWFGSILSVDRPVMMEPASDSGGLLSSKTALALRRLSSLFIGESSKTGNSSRPSNGDSLPLRDLHSRSSRAEALIFLLNLTMMTDPVTWLRLRWQDGVLLGVYRSQSTTRLFLLPMAMTMHVDELSRDLELETIVRSSEVTWWQLLLTG</sequence>